<keyword evidence="3" id="KW-0800">Toxin</keyword>
<dbReference type="EMBL" id="KC145602">
    <property type="protein sequence ID" value="AHF45753.1"/>
    <property type="molecule type" value="mRNA"/>
</dbReference>
<dbReference type="GO" id="GO:0008200">
    <property type="term" value="F:ion channel inhibitor activity"/>
    <property type="evidence" value="ECO:0007669"/>
    <property type="project" value="InterPro"/>
</dbReference>
<dbReference type="Pfam" id="PF07740">
    <property type="entry name" value="Toxin_12"/>
    <property type="match status" value="1"/>
</dbReference>
<keyword evidence="6" id="KW-0732">Signal</keyword>
<evidence type="ECO:0000256" key="4">
    <source>
        <dbReference type="ARBA" id="ARBA00023157"/>
    </source>
</evidence>
<dbReference type="GO" id="GO:0005576">
    <property type="term" value="C:extracellular region"/>
    <property type="evidence" value="ECO:0007669"/>
    <property type="project" value="UniProtKB-SubCell"/>
</dbReference>
<dbReference type="AlphaFoldDB" id="A0A088BPR3"/>
<reference evidence="7" key="1">
    <citation type="submission" date="2012-11" db="EMBL/GenBank/DDBJ databases">
        <authorList>
            <person name="Chen J."/>
            <person name="Li Q."/>
            <person name="He Y."/>
            <person name="Liang H."/>
        </authorList>
    </citation>
    <scope>NUCLEOTIDE SEQUENCE</scope>
</reference>
<evidence type="ECO:0000256" key="6">
    <source>
        <dbReference type="SAM" id="SignalP"/>
    </source>
</evidence>
<proteinExistence type="evidence at transcript level"/>
<evidence type="ECO:0000256" key="1">
    <source>
        <dbReference type="ARBA" id="ARBA00004613"/>
    </source>
</evidence>
<feature type="chain" id="PRO_5001836291" evidence="6">
    <location>
        <begin position="21"/>
        <end position="117"/>
    </location>
</feature>
<comment type="subcellular location">
    <subcellularLocation>
        <location evidence="1">Secreted</location>
    </subcellularLocation>
</comment>
<protein>
    <submittedName>
        <fullName evidence="7">Secretory peptide</fullName>
    </submittedName>
</protein>
<evidence type="ECO:0000256" key="5">
    <source>
        <dbReference type="SAM" id="Phobius"/>
    </source>
</evidence>
<keyword evidence="3" id="KW-0528">Neurotoxin</keyword>
<dbReference type="InterPro" id="IPR011696">
    <property type="entry name" value="Huwentoxin-1"/>
</dbReference>
<keyword evidence="5" id="KW-0812">Transmembrane</keyword>
<evidence type="ECO:0000256" key="3">
    <source>
        <dbReference type="ARBA" id="ARBA00022699"/>
    </source>
</evidence>
<keyword evidence="5" id="KW-1133">Transmembrane helix</keyword>
<sequence length="117" mass="12783">MKTTIIITLLIVAFSAVVLAEESIEQAALDPVNGRYGGCNGSCDWEIWVSFTMKTTIIITLLIVAISAVALAEESIEQAAVDPVTGRTLYCGQKYHECKRDMDCCQNLVCSKGNFCR</sequence>
<keyword evidence="4" id="KW-1015">Disulfide bond</keyword>
<accession>A0A088BPR3</accession>
<evidence type="ECO:0000313" key="7">
    <source>
        <dbReference type="EMBL" id="AHF45753.1"/>
    </source>
</evidence>
<evidence type="ECO:0000256" key="2">
    <source>
        <dbReference type="ARBA" id="ARBA00022525"/>
    </source>
</evidence>
<feature type="signal peptide" evidence="6">
    <location>
        <begin position="1"/>
        <end position="20"/>
    </location>
</feature>
<name>A0A088BPR3_HETVE</name>
<feature type="transmembrane region" description="Helical" evidence="5">
    <location>
        <begin position="51"/>
        <end position="72"/>
    </location>
</feature>
<keyword evidence="5" id="KW-0472">Membrane</keyword>
<organism evidence="7">
    <name type="scientific">Heteropoda venatoria</name>
    <name type="common">Brown huntsman spider</name>
    <name type="synonym">Aranea venatoria</name>
    <dbReference type="NCBI Taxonomy" id="152925"/>
    <lineage>
        <taxon>Eukaryota</taxon>
        <taxon>Metazoa</taxon>
        <taxon>Ecdysozoa</taxon>
        <taxon>Arthropoda</taxon>
        <taxon>Chelicerata</taxon>
        <taxon>Arachnida</taxon>
        <taxon>Araneae</taxon>
        <taxon>Araneomorphae</taxon>
        <taxon>Entelegynae</taxon>
        <taxon>Dionycha</taxon>
        <taxon>Sparassidae</taxon>
        <taxon>Heteropoda</taxon>
    </lineage>
</organism>
<keyword evidence="2" id="KW-0964">Secreted</keyword>